<evidence type="ECO:0000313" key="4">
    <source>
        <dbReference type="EMBL" id="USH02446.1"/>
    </source>
</evidence>
<dbReference type="Pfam" id="PF00990">
    <property type="entry name" value="GGDEF"/>
    <property type="match status" value="1"/>
</dbReference>
<dbReference type="RefSeq" id="WP_251876911.1">
    <property type="nucleotide sequence ID" value="NZ_CP082275.1"/>
</dbReference>
<accession>A0ABY4WS93</accession>
<organism evidence="4 5">
    <name type="scientific">Grimontia kaedaensis</name>
    <dbReference type="NCBI Taxonomy" id="2872157"/>
    <lineage>
        <taxon>Bacteria</taxon>
        <taxon>Pseudomonadati</taxon>
        <taxon>Pseudomonadota</taxon>
        <taxon>Gammaproteobacteria</taxon>
        <taxon>Vibrionales</taxon>
        <taxon>Vibrionaceae</taxon>
        <taxon>Grimontia</taxon>
    </lineage>
</organism>
<feature type="coiled-coil region" evidence="2">
    <location>
        <begin position="151"/>
        <end position="178"/>
    </location>
</feature>
<dbReference type="PROSITE" id="PS50887">
    <property type="entry name" value="GGDEF"/>
    <property type="match status" value="1"/>
</dbReference>
<dbReference type="NCBIfam" id="TIGR00254">
    <property type="entry name" value="GGDEF"/>
    <property type="match status" value="1"/>
</dbReference>
<dbReference type="InterPro" id="IPR029787">
    <property type="entry name" value="Nucleotide_cyclase"/>
</dbReference>
<proteinExistence type="predicted"/>
<dbReference type="SMART" id="SM00267">
    <property type="entry name" value="GGDEF"/>
    <property type="match status" value="1"/>
</dbReference>
<reference evidence="4" key="1">
    <citation type="submission" date="2021-08" db="EMBL/GenBank/DDBJ databases">
        <authorList>
            <person name="Sakaguchi M."/>
            <person name="Kikuchi T."/>
            <person name="Urbanczyk H."/>
        </authorList>
    </citation>
    <scope>NUCLEOTIDE SEQUENCE</scope>
    <source>
        <strain evidence="4">020920N</strain>
    </source>
</reference>
<feature type="domain" description="GGDEF" evidence="3">
    <location>
        <begin position="207"/>
        <end position="341"/>
    </location>
</feature>
<dbReference type="InterPro" id="IPR050469">
    <property type="entry name" value="Diguanylate_Cyclase"/>
</dbReference>
<dbReference type="GO" id="GO:0052621">
    <property type="term" value="F:diguanylate cyclase activity"/>
    <property type="evidence" value="ECO:0007669"/>
    <property type="project" value="UniProtKB-EC"/>
</dbReference>
<dbReference type="PANTHER" id="PTHR45138:SF2">
    <property type="entry name" value="DIGUANYLATE CYCLASE VDCA"/>
    <property type="match status" value="1"/>
</dbReference>
<dbReference type="InterPro" id="IPR000160">
    <property type="entry name" value="GGDEF_dom"/>
</dbReference>
<dbReference type="PANTHER" id="PTHR45138">
    <property type="entry name" value="REGULATORY COMPONENTS OF SENSORY TRANSDUCTION SYSTEM"/>
    <property type="match status" value="1"/>
</dbReference>
<dbReference type="Gene3D" id="3.30.70.270">
    <property type="match status" value="1"/>
</dbReference>
<dbReference type="EMBL" id="CP082275">
    <property type="protein sequence ID" value="USH02446.1"/>
    <property type="molecule type" value="Genomic_DNA"/>
</dbReference>
<dbReference type="SUPFAM" id="SSF55073">
    <property type="entry name" value="Nucleotide cyclase"/>
    <property type="match status" value="1"/>
</dbReference>
<evidence type="ECO:0000256" key="2">
    <source>
        <dbReference type="SAM" id="Coils"/>
    </source>
</evidence>
<gene>
    <name evidence="4" type="ORF">K6Q96_16690</name>
</gene>
<name>A0ABY4WS93_9GAMM</name>
<keyword evidence="4" id="KW-0548">Nucleotidyltransferase</keyword>
<dbReference type="EC" id="2.7.7.65" evidence="1"/>
<keyword evidence="5" id="KW-1185">Reference proteome</keyword>
<dbReference type="CDD" id="cd01949">
    <property type="entry name" value="GGDEF"/>
    <property type="match status" value="1"/>
</dbReference>
<dbReference type="Proteomes" id="UP001056255">
    <property type="component" value="Chromosome I"/>
</dbReference>
<evidence type="ECO:0000256" key="1">
    <source>
        <dbReference type="ARBA" id="ARBA00012528"/>
    </source>
</evidence>
<dbReference type="InterPro" id="IPR043128">
    <property type="entry name" value="Rev_trsase/Diguanyl_cyclase"/>
</dbReference>
<evidence type="ECO:0000313" key="5">
    <source>
        <dbReference type="Proteomes" id="UP001056255"/>
    </source>
</evidence>
<sequence length="341" mass="37997">MSKENFALSSGYLKKVVPLLMKYQVPATPPNYALWYTYVANADAELAKRIDESIKETGTLSPTLCEELYSSHVADEKVKDGDEFQRGLQALALEMSNTMEDTLKDTATFQNTLDKTFSQLARVGEETLSMEETVAMVKKAVKGSNELRQSTNFFKSQLADAQKEISRLKETLQQANDDALHDALTGIYNRRAFDSELETLAAKPPSKGFTLLLCDLDHFKSFNDTYGHLMGDQVLKLTAKRLSDYCRDGINAYRYGGEEFALLVPNRALSGGCRVAETIRATIDKLAIKDKKTGKKLDNISVSIGVAEYEKGESIRNLISRADAQLYEAKNLGRNRVMPVT</sequence>
<keyword evidence="2" id="KW-0175">Coiled coil</keyword>
<evidence type="ECO:0000259" key="3">
    <source>
        <dbReference type="PROSITE" id="PS50887"/>
    </source>
</evidence>
<protein>
    <recommendedName>
        <fullName evidence="1">diguanylate cyclase</fullName>
        <ecNumber evidence="1">2.7.7.65</ecNumber>
    </recommendedName>
</protein>
<keyword evidence="4" id="KW-0808">Transferase</keyword>